<organism evidence="1">
    <name type="scientific">marine sediment metagenome</name>
    <dbReference type="NCBI Taxonomy" id="412755"/>
    <lineage>
        <taxon>unclassified sequences</taxon>
        <taxon>metagenomes</taxon>
        <taxon>ecological metagenomes</taxon>
    </lineage>
</organism>
<accession>A0A0F9SIX5</accession>
<dbReference type="AlphaFoldDB" id="A0A0F9SIX5"/>
<reference evidence="1" key="1">
    <citation type="journal article" date="2015" name="Nature">
        <title>Complex archaea that bridge the gap between prokaryotes and eukaryotes.</title>
        <authorList>
            <person name="Spang A."/>
            <person name="Saw J.H."/>
            <person name="Jorgensen S.L."/>
            <person name="Zaremba-Niedzwiedzka K."/>
            <person name="Martijn J."/>
            <person name="Lind A.E."/>
            <person name="van Eijk R."/>
            <person name="Schleper C."/>
            <person name="Guy L."/>
            <person name="Ettema T.J."/>
        </authorList>
    </citation>
    <scope>NUCLEOTIDE SEQUENCE</scope>
</reference>
<evidence type="ECO:0000313" key="1">
    <source>
        <dbReference type="EMBL" id="KKN67019.1"/>
    </source>
</evidence>
<proteinExistence type="predicted"/>
<name>A0A0F9SIX5_9ZZZZ</name>
<sequence>MKLEYGNHISHPYWRELCDICNKIETLKEKAKKLRKEIDKDVFSKKLLDAEDNKEEIK</sequence>
<dbReference type="EMBL" id="LAZR01000485">
    <property type="protein sequence ID" value="KKN67019.1"/>
    <property type="molecule type" value="Genomic_DNA"/>
</dbReference>
<protein>
    <submittedName>
        <fullName evidence="1">Uncharacterized protein</fullName>
    </submittedName>
</protein>
<gene>
    <name evidence="1" type="ORF">LCGC14_0465730</name>
</gene>
<comment type="caution">
    <text evidence="1">The sequence shown here is derived from an EMBL/GenBank/DDBJ whole genome shotgun (WGS) entry which is preliminary data.</text>
</comment>